<accession>A0A438CLJ6</accession>
<feature type="chain" id="PRO_5019516178" evidence="17">
    <location>
        <begin position="31"/>
        <end position="686"/>
    </location>
</feature>
<dbReference type="InterPro" id="IPR018097">
    <property type="entry name" value="EGF_Ca-bd_CS"/>
</dbReference>
<dbReference type="GO" id="GO:0007166">
    <property type="term" value="P:cell surface receptor signaling pathway"/>
    <property type="evidence" value="ECO:0007669"/>
    <property type="project" value="InterPro"/>
</dbReference>
<dbReference type="SMART" id="SM00181">
    <property type="entry name" value="EGF"/>
    <property type="match status" value="2"/>
</dbReference>
<organism evidence="20 21">
    <name type="scientific">Vitis vinifera</name>
    <name type="common">Grape</name>
    <dbReference type="NCBI Taxonomy" id="29760"/>
    <lineage>
        <taxon>Eukaryota</taxon>
        <taxon>Viridiplantae</taxon>
        <taxon>Streptophyta</taxon>
        <taxon>Embryophyta</taxon>
        <taxon>Tracheophyta</taxon>
        <taxon>Spermatophyta</taxon>
        <taxon>Magnoliopsida</taxon>
        <taxon>eudicotyledons</taxon>
        <taxon>Gunneridae</taxon>
        <taxon>Pentapetalae</taxon>
        <taxon>rosids</taxon>
        <taxon>Vitales</taxon>
        <taxon>Vitaceae</taxon>
        <taxon>Viteae</taxon>
        <taxon>Vitis</taxon>
    </lineage>
</organism>
<evidence type="ECO:0000256" key="10">
    <source>
        <dbReference type="ARBA" id="ARBA00023157"/>
    </source>
</evidence>
<dbReference type="InterPro" id="IPR000742">
    <property type="entry name" value="EGF"/>
</dbReference>
<evidence type="ECO:0000256" key="12">
    <source>
        <dbReference type="ARBA" id="ARBA00047558"/>
    </source>
</evidence>
<dbReference type="PANTHER" id="PTHR27005">
    <property type="entry name" value="WALL-ASSOCIATED RECEPTOR KINASE-LIKE 21"/>
    <property type="match status" value="1"/>
</dbReference>
<comment type="catalytic activity">
    <reaction evidence="12">
        <text>L-seryl-[protein] + ATP = O-phospho-L-seryl-[protein] + ADP + H(+)</text>
        <dbReference type="Rhea" id="RHEA:17989"/>
        <dbReference type="Rhea" id="RHEA-COMP:9863"/>
        <dbReference type="Rhea" id="RHEA-COMP:11604"/>
        <dbReference type="ChEBI" id="CHEBI:15378"/>
        <dbReference type="ChEBI" id="CHEBI:29999"/>
        <dbReference type="ChEBI" id="CHEBI:30616"/>
        <dbReference type="ChEBI" id="CHEBI:83421"/>
        <dbReference type="ChEBI" id="CHEBI:456216"/>
    </reaction>
</comment>
<dbReference type="AlphaFoldDB" id="A0A438CLJ6"/>
<dbReference type="Gene3D" id="1.10.510.10">
    <property type="entry name" value="Transferase(Phosphotransferase) domain 1"/>
    <property type="match status" value="1"/>
</dbReference>
<evidence type="ECO:0000256" key="3">
    <source>
        <dbReference type="ARBA" id="ARBA00022536"/>
    </source>
</evidence>
<keyword evidence="16" id="KW-0472">Membrane</keyword>
<proteinExistence type="predicted"/>
<dbReference type="Gene3D" id="2.10.25.10">
    <property type="entry name" value="Laminin"/>
    <property type="match status" value="2"/>
</dbReference>
<feature type="domain" description="EGF-like" evidence="19">
    <location>
        <begin position="353"/>
        <end position="392"/>
    </location>
</feature>
<dbReference type="Pfam" id="PF13947">
    <property type="entry name" value="GUB_WAK_bind"/>
    <property type="match status" value="1"/>
</dbReference>
<comment type="subcellular location">
    <subcellularLocation>
        <location evidence="1">Membrane</location>
        <topology evidence="1">Single-pass type I membrane protein</topology>
    </subcellularLocation>
</comment>
<dbReference type="InterPro" id="IPR011009">
    <property type="entry name" value="Kinase-like_dom_sf"/>
</dbReference>
<keyword evidence="20" id="KW-0675">Receptor</keyword>
<evidence type="ECO:0000313" key="20">
    <source>
        <dbReference type="EMBL" id="RVW24086.1"/>
    </source>
</evidence>
<feature type="signal peptide" evidence="17">
    <location>
        <begin position="1"/>
        <end position="30"/>
    </location>
</feature>
<dbReference type="PANTHER" id="PTHR27005:SF353">
    <property type="entry name" value="WALL-ASSOCIATED RECEPTOR KINASE-LIKE 22"/>
    <property type="match status" value="1"/>
</dbReference>
<evidence type="ECO:0000313" key="21">
    <source>
        <dbReference type="Proteomes" id="UP000288805"/>
    </source>
</evidence>
<dbReference type="PROSITE" id="PS01187">
    <property type="entry name" value="EGF_CA"/>
    <property type="match status" value="1"/>
</dbReference>
<keyword evidence="9 15" id="KW-0067">ATP-binding</keyword>
<keyword evidence="2" id="KW-0723">Serine/threonine-protein kinase</keyword>
<dbReference type="PROSITE" id="PS50026">
    <property type="entry name" value="EGF_3"/>
    <property type="match status" value="1"/>
</dbReference>
<keyword evidence="3 14" id="KW-0245">EGF-like domain</keyword>
<dbReference type="SMART" id="SM00220">
    <property type="entry name" value="S_TKc"/>
    <property type="match status" value="1"/>
</dbReference>
<comment type="catalytic activity">
    <reaction evidence="13">
        <text>L-threonyl-[protein] + ATP = O-phospho-L-threonyl-[protein] + ADP + H(+)</text>
        <dbReference type="Rhea" id="RHEA:46608"/>
        <dbReference type="Rhea" id="RHEA-COMP:11060"/>
        <dbReference type="Rhea" id="RHEA-COMP:11605"/>
        <dbReference type="ChEBI" id="CHEBI:15378"/>
        <dbReference type="ChEBI" id="CHEBI:30013"/>
        <dbReference type="ChEBI" id="CHEBI:30616"/>
        <dbReference type="ChEBI" id="CHEBI:61977"/>
        <dbReference type="ChEBI" id="CHEBI:456216"/>
    </reaction>
</comment>
<dbReference type="Pfam" id="PF00069">
    <property type="entry name" value="Pkinase"/>
    <property type="match status" value="1"/>
</dbReference>
<dbReference type="InterPro" id="IPR000152">
    <property type="entry name" value="EGF-type_Asp/Asn_hydroxyl_site"/>
</dbReference>
<comment type="caution">
    <text evidence="20">The sequence shown here is derived from an EMBL/GenBank/DDBJ whole genome shotgun (WGS) entry which is preliminary data.</text>
</comment>
<keyword evidence="11" id="KW-0325">Glycoprotein</keyword>
<dbReference type="GO" id="GO:0004674">
    <property type="term" value="F:protein serine/threonine kinase activity"/>
    <property type="evidence" value="ECO:0007669"/>
    <property type="project" value="UniProtKB-KW"/>
</dbReference>
<dbReference type="SUPFAM" id="SSF57196">
    <property type="entry name" value="EGF/Laminin"/>
    <property type="match status" value="1"/>
</dbReference>
<gene>
    <name evidence="20" type="primary">WAK2_37</name>
    <name evidence="20" type="ORF">CK203_091320</name>
</gene>
<evidence type="ECO:0000256" key="15">
    <source>
        <dbReference type="PROSITE-ProRule" id="PRU10141"/>
    </source>
</evidence>
<evidence type="ECO:0000256" key="5">
    <source>
        <dbReference type="ARBA" id="ARBA00022729"/>
    </source>
</evidence>
<keyword evidence="10" id="KW-1015">Disulfide bond</keyword>
<dbReference type="Gene3D" id="3.30.200.20">
    <property type="entry name" value="Phosphorylase Kinase, domain 1"/>
    <property type="match status" value="1"/>
</dbReference>
<evidence type="ECO:0000256" key="9">
    <source>
        <dbReference type="ARBA" id="ARBA00022840"/>
    </source>
</evidence>
<dbReference type="InterPro" id="IPR000719">
    <property type="entry name" value="Prot_kinase_dom"/>
</dbReference>
<evidence type="ECO:0000256" key="6">
    <source>
        <dbReference type="ARBA" id="ARBA00022737"/>
    </source>
</evidence>
<dbReference type="InterPro" id="IPR025287">
    <property type="entry name" value="WAK_GUB"/>
</dbReference>
<keyword evidence="5 17" id="KW-0732">Signal</keyword>
<evidence type="ECO:0000256" key="13">
    <source>
        <dbReference type="ARBA" id="ARBA00047951"/>
    </source>
</evidence>
<dbReference type="InterPro" id="IPR049883">
    <property type="entry name" value="NOTCH1_EGF-like"/>
</dbReference>
<dbReference type="PROSITE" id="PS00107">
    <property type="entry name" value="PROTEIN_KINASE_ATP"/>
    <property type="match status" value="1"/>
</dbReference>
<dbReference type="Pfam" id="PF07645">
    <property type="entry name" value="EGF_CA"/>
    <property type="match status" value="1"/>
</dbReference>
<evidence type="ECO:0000256" key="17">
    <source>
        <dbReference type="SAM" id="SignalP"/>
    </source>
</evidence>
<feature type="binding site" evidence="15">
    <location>
        <position position="490"/>
    </location>
    <ligand>
        <name>ATP</name>
        <dbReference type="ChEBI" id="CHEBI:30616"/>
    </ligand>
</feature>
<dbReference type="InterPro" id="IPR017441">
    <property type="entry name" value="Protein_kinase_ATP_BS"/>
</dbReference>
<name>A0A438CLJ6_VITVI</name>
<dbReference type="EMBL" id="QGNW01002180">
    <property type="protein sequence ID" value="RVW24086.1"/>
    <property type="molecule type" value="Genomic_DNA"/>
</dbReference>
<dbReference type="GO" id="GO:0005509">
    <property type="term" value="F:calcium ion binding"/>
    <property type="evidence" value="ECO:0007669"/>
    <property type="project" value="InterPro"/>
</dbReference>
<dbReference type="SUPFAM" id="SSF56112">
    <property type="entry name" value="Protein kinase-like (PK-like)"/>
    <property type="match status" value="1"/>
</dbReference>
<keyword evidence="8 20" id="KW-0418">Kinase</keyword>
<comment type="caution">
    <text evidence="14">Lacks conserved residue(s) required for the propagation of feature annotation.</text>
</comment>
<dbReference type="PROSITE" id="PS50011">
    <property type="entry name" value="PROTEIN_KINASE_DOM"/>
    <property type="match status" value="1"/>
</dbReference>
<dbReference type="GO" id="GO:0005524">
    <property type="term" value="F:ATP binding"/>
    <property type="evidence" value="ECO:0007669"/>
    <property type="project" value="UniProtKB-UniRule"/>
</dbReference>
<keyword evidence="4" id="KW-0808">Transferase</keyword>
<dbReference type="CDD" id="cd00054">
    <property type="entry name" value="EGF_CA"/>
    <property type="match status" value="1"/>
</dbReference>
<evidence type="ECO:0000256" key="4">
    <source>
        <dbReference type="ARBA" id="ARBA00022679"/>
    </source>
</evidence>
<evidence type="ECO:0000256" key="1">
    <source>
        <dbReference type="ARBA" id="ARBA00004479"/>
    </source>
</evidence>
<reference evidence="20 21" key="1">
    <citation type="journal article" date="2018" name="PLoS Genet.">
        <title>Population sequencing reveals clonal diversity and ancestral inbreeding in the grapevine cultivar Chardonnay.</title>
        <authorList>
            <person name="Roach M.J."/>
            <person name="Johnson D.L."/>
            <person name="Bohlmann J."/>
            <person name="van Vuuren H.J."/>
            <person name="Jones S.J."/>
            <person name="Pretorius I.S."/>
            <person name="Schmidt S.A."/>
            <person name="Borneman A.R."/>
        </authorList>
    </citation>
    <scope>NUCLEOTIDE SEQUENCE [LARGE SCALE GENOMIC DNA]</scope>
    <source>
        <strain evidence="21">cv. Chardonnay</strain>
        <tissue evidence="20">Leaf</tissue>
    </source>
</reference>
<keyword evidence="6" id="KW-0677">Repeat</keyword>
<evidence type="ECO:0000256" key="2">
    <source>
        <dbReference type="ARBA" id="ARBA00022527"/>
    </source>
</evidence>
<evidence type="ECO:0000256" key="8">
    <source>
        <dbReference type="ARBA" id="ARBA00022777"/>
    </source>
</evidence>
<keyword evidence="7 15" id="KW-0547">Nucleotide-binding</keyword>
<dbReference type="GO" id="GO:0030247">
    <property type="term" value="F:polysaccharide binding"/>
    <property type="evidence" value="ECO:0007669"/>
    <property type="project" value="InterPro"/>
</dbReference>
<dbReference type="InterPro" id="IPR001881">
    <property type="entry name" value="EGF-like_Ca-bd_dom"/>
</dbReference>
<evidence type="ECO:0000259" key="18">
    <source>
        <dbReference type="PROSITE" id="PS50011"/>
    </source>
</evidence>
<keyword evidence="16" id="KW-1133">Transmembrane helix</keyword>
<dbReference type="InterPro" id="IPR008271">
    <property type="entry name" value="Ser/Thr_kinase_AS"/>
</dbReference>
<evidence type="ECO:0000256" key="7">
    <source>
        <dbReference type="ARBA" id="ARBA00022741"/>
    </source>
</evidence>
<dbReference type="FunFam" id="2.10.25.10:FF:000038">
    <property type="entry name" value="Fibrillin 2"/>
    <property type="match status" value="1"/>
</dbReference>
<dbReference type="Proteomes" id="UP000288805">
    <property type="component" value="Unassembled WGS sequence"/>
</dbReference>
<sequence length="686" mass="75837">MARKTIRLQVIAVHLVIIIIIFLFPQKGSAKSMVKSGCQDTCGNITIPYPFGIGSRCYLDPRFEITCDVSRNPHYPLLLNDIVVSYISLDYVLINHSISRFCYTNNTDKSLSMNSSVFPFSFSHTQNKFVAIGSGVFAFITQSPSKNYSTGCASLEGETLRYCSPKSGCSGPGSGKNFPLSSTEYSGIAQDSLPAKGYPGNPNNPYQDNLPYRRGPYTEIISESSSICYGIYCCETAFPKDLTSFNMQLNTMQTTGFKSETEDICGYAFIAQTNFPVSYTISSSRKIVPVSEVVPAVLEWTVGNISCHEAKGREDYACGYNSSCVDSTQGSGYKCKCLIGYRGNPYLPTGCEDVDECKEPKNNICHEIARCVNIPGNYSCICPDGYHGDATKFGSGCIPVKGKLPVPLVVSLGIGIAVGLLILLAIAFWLYKRLEKRKKDILKRKFFDENGEELEKATDNFNVNRILGKGGFGTVYKGMLQDGSIVAVKKSDKVDEMQVDQFVNEVFILTQIDHSHIVKLLAIFHRDIKSNNILLDENLRAIVADFGISRPVSAKKTHLTASVLQGTYGYLDPEYFQTWQFTSKSDVYAFGVLLAELITGEKAICADRDKQGLASHFTSAMKSNDLFEIVDHTLVLNEDQKEEILVVARIAERCLEPTGDKRPTMKDVAGGLPKLRKIFLEQQVVE</sequence>
<feature type="transmembrane region" description="Helical" evidence="16">
    <location>
        <begin position="408"/>
        <end position="431"/>
    </location>
</feature>
<keyword evidence="16" id="KW-0812">Transmembrane</keyword>
<evidence type="ECO:0000259" key="19">
    <source>
        <dbReference type="PROSITE" id="PS50026"/>
    </source>
</evidence>
<dbReference type="InterPro" id="IPR045274">
    <property type="entry name" value="WAK-like"/>
</dbReference>
<evidence type="ECO:0000256" key="14">
    <source>
        <dbReference type="PROSITE-ProRule" id="PRU00076"/>
    </source>
</evidence>
<dbReference type="PROSITE" id="PS00010">
    <property type="entry name" value="ASX_HYDROXYL"/>
    <property type="match status" value="1"/>
</dbReference>
<feature type="domain" description="Protein kinase" evidence="18">
    <location>
        <begin position="387"/>
        <end position="680"/>
    </location>
</feature>
<dbReference type="FunFam" id="2.10.25.10:FF:000628">
    <property type="entry name" value="Wall-associated receptor kinase 2"/>
    <property type="match status" value="1"/>
</dbReference>
<protein>
    <submittedName>
        <fullName evidence="20">Wall-associated receptor kinase 2</fullName>
    </submittedName>
</protein>
<dbReference type="GO" id="GO:0016020">
    <property type="term" value="C:membrane"/>
    <property type="evidence" value="ECO:0007669"/>
    <property type="project" value="UniProtKB-SubCell"/>
</dbReference>
<evidence type="ECO:0000256" key="16">
    <source>
        <dbReference type="SAM" id="Phobius"/>
    </source>
</evidence>
<evidence type="ECO:0000256" key="11">
    <source>
        <dbReference type="ARBA" id="ARBA00023180"/>
    </source>
</evidence>
<dbReference type="PROSITE" id="PS00108">
    <property type="entry name" value="PROTEIN_KINASE_ST"/>
    <property type="match status" value="1"/>
</dbReference>
<dbReference type="SMART" id="SM00179">
    <property type="entry name" value="EGF_CA"/>
    <property type="match status" value="1"/>
</dbReference>